<dbReference type="PANTHER" id="PTHR24353:SF37">
    <property type="entry name" value="CAMP-DEPENDENT PROTEIN KINASE CATALYTIC SUBUNIT PRKX"/>
    <property type="match status" value="1"/>
</dbReference>
<comment type="similarity">
    <text evidence="7">Belongs to the protein kinase superfamily.</text>
</comment>
<evidence type="ECO:0000256" key="4">
    <source>
        <dbReference type="ARBA" id="ARBA00022777"/>
    </source>
</evidence>
<reference evidence="10" key="1">
    <citation type="submission" date="2021-01" db="EMBL/GenBank/DDBJ databases">
        <authorList>
            <consortium name="Genoscope - CEA"/>
            <person name="William W."/>
        </authorList>
    </citation>
    <scope>NUCLEOTIDE SEQUENCE</scope>
</reference>
<evidence type="ECO:0000313" key="10">
    <source>
        <dbReference type="EMBL" id="CAD8083000.1"/>
    </source>
</evidence>
<dbReference type="GO" id="GO:0009653">
    <property type="term" value="P:anatomical structure morphogenesis"/>
    <property type="evidence" value="ECO:0007669"/>
    <property type="project" value="UniProtKB-ARBA"/>
</dbReference>
<name>A0A8S1MS47_9CILI</name>
<sequence>METKKVKLGEYDIMNTLGTGSFGRVRLAKQKSNNKYVALKMLKKIEILRLKQVDHIISEFNILKQIKHPFLIEMSGYTQDERYLYFVLEYIQGGELFTYLRNAGTVQNEEAQFYSAQVVLMFEYLHTKNIVYRDLKPENLLVQQDGYLKLTDFGFAKVVEDRTYTLCGTPEYLAPEILLNKGHSKPVDWWCLGIFIYEMLAGIDPFNDEDPMAIYQKILKGKIKFPRNFDNEAKSLVKHLLEQDVTKRFGNLKNGVDDIKQHKWYETLNWKDIINKKIKAQYIPVIQSDYDTSNFATYPDSTELPDAVKPQDDPFKEW</sequence>
<dbReference type="OrthoDB" id="296179at2759"/>
<evidence type="ECO:0000256" key="3">
    <source>
        <dbReference type="ARBA" id="ARBA00022741"/>
    </source>
</evidence>
<accession>A0A8S1MS47</accession>
<dbReference type="PROSITE" id="PS51285">
    <property type="entry name" value="AGC_KINASE_CTER"/>
    <property type="match status" value="1"/>
</dbReference>
<dbReference type="Pfam" id="PF00069">
    <property type="entry name" value="Pkinase"/>
    <property type="match status" value="1"/>
</dbReference>
<evidence type="ECO:0000256" key="2">
    <source>
        <dbReference type="ARBA" id="ARBA00022679"/>
    </source>
</evidence>
<feature type="domain" description="Protein kinase" evidence="8">
    <location>
        <begin position="11"/>
        <end position="265"/>
    </location>
</feature>
<dbReference type="InterPro" id="IPR017441">
    <property type="entry name" value="Protein_kinase_ATP_BS"/>
</dbReference>
<dbReference type="PANTHER" id="PTHR24353">
    <property type="entry name" value="CYCLIC NUCLEOTIDE-DEPENDENT PROTEIN KINASE"/>
    <property type="match status" value="1"/>
</dbReference>
<keyword evidence="5 6" id="KW-0067">ATP-binding</keyword>
<evidence type="ECO:0000256" key="5">
    <source>
        <dbReference type="ARBA" id="ARBA00022840"/>
    </source>
</evidence>
<dbReference type="FunFam" id="3.30.200.20:FF:000042">
    <property type="entry name" value="Aurora kinase A"/>
    <property type="match status" value="1"/>
</dbReference>
<dbReference type="InterPro" id="IPR008271">
    <property type="entry name" value="Ser/Thr_kinase_AS"/>
</dbReference>
<dbReference type="PROSITE" id="PS50011">
    <property type="entry name" value="PROTEIN_KINASE_DOM"/>
    <property type="match status" value="1"/>
</dbReference>
<dbReference type="EMBL" id="CAJJDN010000044">
    <property type="protein sequence ID" value="CAD8083000.1"/>
    <property type="molecule type" value="Genomic_DNA"/>
</dbReference>
<evidence type="ECO:0000259" key="9">
    <source>
        <dbReference type="PROSITE" id="PS51285"/>
    </source>
</evidence>
<keyword evidence="4" id="KW-0418">Kinase</keyword>
<evidence type="ECO:0000256" key="6">
    <source>
        <dbReference type="PROSITE-ProRule" id="PRU10141"/>
    </source>
</evidence>
<keyword evidence="11" id="KW-1185">Reference proteome</keyword>
<dbReference type="Proteomes" id="UP000692954">
    <property type="component" value="Unassembled WGS sequence"/>
</dbReference>
<gene>
    <name evidence="10" type="ORF">PSON_ATCC_30995.1.T0440174</name>
</gene>
<dbReference type="GO" id="GO:0005952">
    <property type="term" value="C:cAMP-dependent protein kinase complex"/>
    <property type="evidence" value="ECO:0007669"/>
    <property type="project" value="TreeGrafter"/>
</dbReference>
<feature type="binding site" evidence="6">
    <location>
        <position position="40"/>
    </location>
    <ligand>
        <name>ATP</name>
        <dbReference type="ChEBI" id="CHEBI:30616"/>
    </ligand>
</feature>
<evidence type="ECO:0000256" key="1">
    <source>
        <dbReference type="ARBA" id="ARBA00022527"/>
    </source>
</evidence>
<keyword evidence="1 7" id="KW-0723">Serine/threonine-protein kinase</keyword>
<dbReference type="SMART" id="SM00220">
    <property type="entry name" value="S_TKc"/>
    <property type="match status" value="1"/>
</dbReference>
<keyword evidence="2" id="KW-0808">Transferase</keyword>
<comment type="caution">
    <text evidence="10">The sequence shown here is derived from an EMBL/GenBank/DDBJ whole genome shotgun (WGS) entry which is preliminary data.</text>
</comment>
<protein>
    <submittedName>
        <fullName evidence="10">Uncharacterized protein</fullName>
    </submittedName>
</protein>
<evidence type="ECO:0000256" key="7">
    <source>
        <dbReference type="RuleBase" id="RU000304"/>
    </source>
</evidence>
<dbReference type="InterPro" id="IPR000961">
    <property type="entry name" value="AGC-kinase_C"/>
</dbReference>
<keyword evidence="3 6" id="KW-0547">Nucleotide-binding</keyword>
<dbReference type="PIRSF" id="PIRSF000654">
    <property type="entry name" value="Integrin-linked_kinase"/>
    <property type="match status" value="1"/>
</dbReference>
<dbReference type="FunFam" id="1.10.510.10:FF:000005">
    <property type="entry name" value="cAMP-dependent protein kinase catalytic subunit alpha"/>
    <property type="match status" value="1"/>
</dbReference>
<dbReference type="InterPro" id="IPR000719">
    <property type="entry name" value="Prot_kinase_dom"/>
</dbReference>
<dbReference type="GO" id="GO:0004691">
    <property type="term" value="F:cAMP-dependent protein kinase activity"/>
    <property type="evidence" value="ECO:0007669"/>
    <property type="project" value="TreeGrafter"/>
</dbReference>
<dbReference type="AlphaFoldDB" id="A0A8S1MS47"/>
<dbReference type="PROSITE" id="PS00107">
    <property type="entry name" value="PROTEIN_KINASE_ATP"/>
    <property type="match status" value="1"/>
</dbReference>
<dbReference type="CDD" id="cd05580">
    <property type="entry name" value="STKc_PKA_like"/>
    <property type="match status" value="1"/>
</dbReference>
<evidence type="ECO:0000259" key="8">
    <source>
        <dbReference type="PROSITE" id="PS50011"/>
    </source>
</evidence>
<evidence type="ECO:0000313" key="11">
    <source>
        <dbReference type="Proteomes" id="UP000692954"/>
    </source>
</evidence>
<dbReference type="GO" id="GO:0005524">
    <property type="term" value="F:ATP binding"/>
    <property type="evidence" value="ECO:0007669"/>
    <property type="project" value="UniProtKB-UniRule"/>
</dbReference>
<organism evidence="10 11">
    <name type="scientific">Paramecium sonneborni</name>
    <dbReference type="NCBI Taxonomy" id="65129"/>
    <lineage>
        <taxon>Eukaryota</taxon>
        <taxon>Sar</taxon>
        <taxon>Alveolata</taxon>
        <taxon>Ciliophora</taxon>
        <taxon>Intramacronucleata</taxon>
        <taxon>Oligohymenophorea</taxon>
        <taxon>Peniculida</taxon>
        <taxon>Parameciidae</taxon>
        <taxon>Paramecium</taxon>
    </lineage>
</organism>
<proteinExistence type="inferred from homology"/>
<feature type="domain" description="AGC-kinase C-terminal" evidence="9">
    <location>
        <begin position="266"/>
        <end position="318"/>
    </location>
</feature>
<dbReference type="PROSITE" id="PS00108">
    <property type="entry name" value="PROTEIN_KINASE_ST"/>
    <property type="match status" value="1"/>
</dbReference>